<dbReference type="GO" id="GO:0006281">
    <property type="term" value="P:DNA repair"/>
    <property type="evidence" value="ECO:0007669"/>
    <property type="project" value="InterPro"/>
</dbReference>
<evidence type="ECO:0000313" key="5">
    <source>
        <dbReference type="Proteomes" id="UP000246740"/>
    </source>
</evidence>
<dbReference type="InterPro" id="IPR043128">
    <property type="entry name" value="Rev_trsase/Diguanyl_cyclase"/>
</dbReference>
<feature type="compositionally biased region" description="Basic and acidic residues" evidence="2">
    <location>
        <begin position="651"/>
        <end position="662"/>
    </location>
</feature>
<dbReference type="InterPro" id="IPR036775">
    <property type="entry name" value="DNA_pol_Y-fam_lit_finger_sf"/>
</dbReference>
<keyword evidence="1" id="KW-0808">Transferase</keyword>
<dbReference type="PANTHER" id="PTHR46404:SF1">
    <property type="entry name" value="DNA POLYMERASE IOTA"/>
    <property type="match status" value="1"/>
</dbReference>
<accession>A0A317XZR4</accession>
<name>A0A317XZR4_9BASI</name>
<dbReference type="GO" id="GO:0070987">
    <property type="term" value="P:error-free translesion synthesis"/>
    <property type="evidence" value="ECO:0007669"/>
    <property type="project" value="UniProtKB-ARBA"/>
</dbReference>
<reference evidence="4 5" key="1">
    <citation type="journal article" date="2018" name="Mol. Biol. Evol.">
        <title>Broad Genomic Sampling Reveals a Smut Pathogenic Ancestry of the Fungal Clade Ustilaginomycotina.</title>
        <authorList>
            <person name="Kijpornyongpan T."/>
            <person name="Mondo S.J."/>
            <person name="Barry K."/>
            <person name="Sandor L."/>
            <person name="Lee J."/>
            <person name="Lipzen A."/>
            <person name="Pangilinan J."/>
            <person name="LaButti K."/>
            <person name="Hainaut M."/>
            <person name="Henrissat B."/>
            <person name="Grigoriev I.V."/>
            <person name="Spatafora J.W."/>
            <person name="Aime M.C."/>
        </authorList>
    </citation>
    <scope>NUCLEOTIDE SEQUENCE [LARGE SCALE GENOMIC DNA]</scope>
    <source>
        <strain evidence="4 5">MCA 3645</strain>
    </source>
</reference>
<feature type="region of interest" description="Disordered" evidence="2">
    <location>
        <begin position="1"/>
        <end position="20"/>
    </location>
</feature>
<dbReference type="InterPro" id="IPR025527">
    <property type="entry name" value="HUWE1/Rev1_UBM"/>
</dbReference>
<dbReference type="PROSITE" id="PS50173">
    <property type="entry name" value="UMUC"/>
    <property type="match status" value="1"/>
</dbReference>
<dbReference type="Gene3D" id="3.30.70.270">
    <property type="match status" value="1"/>
</dbReference>
<sequence>MNAAKRSPASAISTLSPKRARLSSHGASSSFVQDGAGARSSSPISIGSRVIIALDLDAFYVSACRKRDPSLIGIPIGIQQKALVATISYEARGAGVNKLDSIKDALKKCPDMVLVNGEDLTYFRQVSSQVWRLVRKIIWHKRVEKLGMDELFCDVTEMVDHHLETVTSGIHDPSTRTWFELTPPHEDKEAFRGGFHYPSWPELPPGHVHPDAAQQHLDSNRPDRYQQRMLVAAHIAYFLRQRISDEIGLTCSAGIAHAKTLAKLVGALNKPNQQTVFAPPISAASAAAFDANDGLRALGNREEVTLVNAVNAFLDPLELRKLNGFGRVVVDKICDHLEPGSGRRSNADPTNAALGRVDQIGNDMRLKLTVGVARKAMSLDAMQSLFGDMIGPKLWSLLCGRDMEPVIPAPDFPLQLSIEDTYPYPSLRGQAIQEQIEVLSHSLLCRLELELIKEYQQPDALDAVEHAPISLSQTLRDVDQTVTSACNAESSQVMVRDYQQIDKSCTATHDKSTSRGETKTWLRYPRKLRLSVRQGWNNRISKQAAMPVEVFDLTRPVRARAQIIAKACRALLRALIGGDDVVGDGMNLINIAALELSEKRPNRALDSFFIQGPTAPSPSSTVSFVERCDPTTKPDHSLAAGEGLLTDEQVDGGKDREDPPSIDRDFLMSLPADLRAEIAAEYGLDPNEVLSQKTTTATEDFREVKSKIDASGNEPSSHELLCPTCGRWMDVWLQHDHEIWPDTGLPDSGCDEDIAEPDRIGTSVPPDDVTGAVDDIETIDSDMEHCDQCETKVKRWMLFAHRRFHELENER</sequence>
<dbReference type="Proteomes" id="UP000246740">
    <property type="component" value="Unassembled WGS sequence"/>
</dbReference>
<dbReference type="GO" id="GO:0003684">
    <property type="term" value="F:damaged DNA binding"/>
    <property type="evidence" value="ECO:0007669"/>
    <property type="project" value="InterPro"/>
</dbReference>
<dbReference type="OrthoDB" id="1747274at2759"/>
<dbReference type="STRING" id="1882483.A0A317XZR4"/>
<proteinExistence type="predicted"/>
<dbReference type="Pfam" id="PF14377">
    <property type="entry name" value="UBM"/>
    <property type="match status" value="1"/>
</dbReference>
<dbReference type="PANTHER" id="PTHR46404">
    <property type="entry name" value="DNA POLYMERASE IOTA"/>
    <property type="match status" value="1"/>
</dbReference>
<evidence type="ECO:0000259" key="3">
    <source>
        <dbReference type="PROSITE" id="PS50173"/>
    </source>
</evidence>
<dbReference type="InterPro" id="IPR001126">
    <property type="entry name" value="UmuC"/>
</dbReference>
<gene>
    <name evidence="4" type="ORF">BCV70DRAFT_197521</name>
</gene>
<organism evidence="4 5">
    <name type="scientific">Testicularia cyperi</name>
    <dbReference type="NCBI Taxonomy" id="1882483"/>
    <lineage>
        <taxon>Eukaryota</taxon>
        <taxon>Fungi</taxon>
        <taxon>Dikarya</taxon>
        <taxon>Basidiomycota</taxon>
        <taxon>Ustilaginomycotina</taxon>
        <taxon>Ustilaginomycetes</taxon>
        <taxon>Ustilaginales</taxon>
        <taxon>Anthracoideaceae</taxon>
        <taxon>Testicularia</taxon>
    </lineage>
</organism>
<dbReference type="GO" id="GO:0003887">
    <property type="term" value="F:DNA-directed DNA polymerase activity"/>
    <property type="evidence" value="ECO:0007669"/>
    <property type="project" value="TreeGrafter"/>
</dbReference>
<dbReference type="Gene3D" id="3.30.1490.100">
    <property type="entry name" value="DNA polymerase, Y-family, little finger domain"/>
    <property type="match status" value="1"/>
</dbReference>
<dbReference type="SUPFAM" id="SSF56672">
    <property type="entry name" value="DNA/RNA polymerases"/>
    <property type="match status" value="1"/>
</dbReference>
<feature type="domain" description="UmuC" evidence="3">
    <location>
        <begin position="51"/>
        <end position="326"/>
    </location>
</feature>
<protein>
    <submittedName>
        <fullName evidence="4">DNA/RNA polymerase</fullName>
    </submittedName>
</protein>
<dbReference type="InterPro" id="IPR043502">
    <property type="entry name" value="DNA/RNA_pol_sf"/>
</dbReference>
<evidence type="ECO:0000256" key="1">
    <source>
        <dbReference type="ARBA" id="ARBA00022679"/>
    </source>
</evidence>
<dbReference type="EMBL" id="KZ819188">
    <property type="protein sequence ID" value="PWZ03293.1"/>
    <property type="molecule type" value="Genomic_DNA"/>
</dbReference>
<evidence type="ECO:0000313" key="4">
    <source>
        <dbReference type="EMBL" id="PWZ03293.1"/>
    </source>
</evidence>
<feature type="region of interest" description="Disordered" evidence="2">
    <location>
        <begin position="628"/>
        <end position="662"/>
    </location>
</feature>
<dbReference type="Gene3D" id="3.40.1170.60">
    <property type="match status" value="1"/>
</dbReference>
<dbReference type="InParanoid" id="A0A317XZR4"/>
<keyword evidence="5" id="KW-1185">Reference proteome</keyword>
<dbReference type="AlphaFoldDB" id="A0A317XZR4"/>
<evidence type="ECO:0000256" key="2">
    <source>
        <dbReference type="SAM" id="MobiDB-lite"/>
    </source>
</evidence>
<dbReference type="Pfam" id="PF00817">
    <property type="entry name" value="IMS"/>
    <property type="match status" value="1"/>
</dbReference>